<feature type="region of interest" description="Disordered" evidence="1">
    <location>
        <begin position="139"/>
        <end position="205"/>
    </location>
</feature>
<sequence length="205" mass="21836">MPQSAALGAHLQVAAEAATNRAQQENPPTVQPEPTAEDRDSSLQDRALARAAAAPSRQQQELPLWTGNDMPTGAWRAADGVLYDSYGVPQWRLKTEPEAAPPAEPPAEETPAKSPEADAYEPADIRQAFASTVGEAWADTVPPEHGTAEDLLDDDALFKDPHQQGTCTVQVASAATRRGSRSGGTSLRDGRVRRALPACRARHSA</sequence>
<dbReference type="EMBL" id="AP017424">
    <property type="protein sequence ID" value="BAU82080.1"/>
    <property type="molecule type" value="Genomic_DNA"/>
</dbReference>
<feature type="compositionally biased region" description="Low complexity" evidence="1">
    <location>
        <begin position="44"/>
        <end position="60"/>
    </location>
</feature>
<dbReference type="Proteomes" id="UP000217676">
    <property type="component" value="Chromosome"/>
</dbReference>
<keyword evidence="3" id="KW-1185">Reference proteome</keyword>
<reference evidence="2 3" key="1">
    <citation type="journal article" date="2016" name="Genome Announc.">
        <title>Complete Genome Sequence of Thiostrepton-Producing Streptomyces laurentii ATCC 31255.</title>
        <authorList>
            <person name="Doi K."/>
            <person name="Fujino Y."/>
            <person name="Nagayoshi Y."/>
            <person name="Ohshima T."/>
            <person name="Ogata S."/>
        </authorList>
    </citation>
    <scope>NUCLEOTIDE SEQUENCE [LARGE SCALE GENOMIC DNA]</scope>
    <source>
        <strain evidence="2 3">ATCC 31255</strain>
    </source>
</reference>
<protein>
    <submittedName>
        <fullName evidence="2">Uncharacterized protein</fullName>
    </submittedName>
</protein>
<dbReference type="KEGG" id="slau:SLA_1137"/>
<evidence type="ECO:0000313" key="2">
    <source>
        <dbReference type="EMBL" id="BAU82080.1"/>
    </source>
</evidence>
<feature type="region of interest" description="Disordered" evidence="1">
    <location>
        <begin position="93"/>
        <end position="118"/>
    </location>
</feature>
<evidence type="ECO:0000256" key="1">
    <source>
        <dbReference type="SAM" id="MobiDB-lite"/>
    </source>
</evidence>
<dbReference type="AlphaFoldDB" id="A0A160NWK1"/>
<proteinExistence type="predicted"/>
<accession>A0A160NWK1</accession>
<feature type="region of interest" description="Disordered" evidence="1">
    <location>
        <begin position="16"/>
        <end position="68"/>
    </location>
</feature>
<evidence type="ECO:0000313" key="3">
    <source>
        <dbReference type="Proteomes" id="UP000217676"/>
    </source>
</evidence>
<name>A0A160NWK1_STRLU</name>
<organism evidence="2 3">
    <name type="scientific">Streptomyces laurentii</name>
    <dbReference type="NCBI Taxonomy" id="39478"/>
    <lineage>
        <taxon>Bacteria</taxon>
        <taxon>Bacillati</taxon>
        <taxon>Actinomycetota</taxon>
        <taxon>Actinomycetes</taxon>
        <taxon>Kitasatosporales</taxon>
        <taxon>Streptomycetaceae</taxon>
        <taxon>Streptomyces</taxon>
    </lineage>
</organism>
<gene>
    <name evidence="2" type="ORF">SLA_1137</name>
</gene>